<evidence type="ECO:0000313" key="2">
    <source>
        <dbReference type="Proteomes" id="UP000196521"/>
    </source>
</evidence>
<organism evidence="1 2">
    <name type="scientific">Planktothrix rubescens CCAP 1459/22</name>
    <dbReference type="NCBI Taxonomy" id="329571"/>
    <lineage>
        <taxon>Bacteria</taxon>
        <taxon>Bacillati</taxon>
        <taxon>Cyanobacteriota</taxon>
        <taxon>Cyanophyceae</taxon>
        <taxon>Oscillatoriophycideae</taxon>
        <taxon>Oscillatoriales</taxon>
        <taxon>Microcoleaceae</taxon>
        <taxon>Planktothrix</taxon>
    </lineage>
</organism>
<name>A0A6J7ZFW3_PLARU</name>
<comment type="caution">
    <text evidence="1">The sequence shown here is derived from an EMBL/GenBank/DDBJ whole genome shotgun (WGS) entry which is preliminary data.</text>
</comment>
<dbReference type="Proteomes" id="UP000196521">
    <property type="component" value="Unassembled WGS sequence"/>
</dbReference>
<proteinExistence type="predicted"/>
<dbReference type="AlphaFoldDB" id="A0A6J7ZFW3"/>
<accession>A0A6J7ZFW3</accession>
<evidence type="ECO:0000313" key="1">
    <source>
        <dbReference type="EMBL" id="CAC5340458.1"/>
    </source>
</evidence>
<keyword evidence="2" id="KW-1185">Reference proteome</keyword>
<protein>
    <submittedName>
        <fullName evidence="1">Uncharacterized protein</fullName>
    </submittedName>
</protein>
<gene>
    <name evidence="1" type="ORF">PLAN_100508</name>
</gene>
<sequence length="43" mass="4984">MCALGGIPPIQHQEIWLVYLMVLRVFRINARISKNYELRIGNG</sequence>
<dbReference type="EMBL" id="CZCZ02000005">
    <property type="protein sequence ID" value="CAC5340458.1"/>
    <property type="molecule type" value="Genomic_DNA"/>
</dbReference>
<reference evidence="1" key="1">
    <citation type="submission" date="2020-05" db="EMBL/GenBank/DDBJ databases">
        <authorList>
            <consortium name="Genoscope - CEA"/>
            <person name="William W."/>
        </authorList>
    </citation>
    <scope>NUCLEOTIDE SEQUENCE [LARGE SCALE GENOMIC DNA]</scope>
    <source>
        <strain evidence="1">PCC 7821</strain>
    </source>
</reference>